<feature type="region of interest" description="Disordered" evidence="1">
    <location>
        <begin position="168"/>
        <end position="223"/>
    </location>
</feature>
<dbReference type="Gene3D" id="2.30.29.30">
    <property type="entry name" value="Pleckstrin-homology domain (PH domain)/Phosphotyrosine-binding domain (PTB)"/>
    <property type="match status" value="1"/>
</dbReference>
<feature type="compositionally biased region" description="Polar residues" evidence="1">
    <location>
        <begin position="416"/>
        <end position="466"/>
    </location>
</feature>
<feature type="compositionally biased region" description="Low complexity" evidence="1">
    <location>
        <begin position="504"/>
        <end position="517"/>
    </location>
</feature>
<keyword evidence="3" id="KW-1185">Reference proteome</keyword>
<dbReference type="EMBL" id="JAWDGP010006482">
    <property type="protein sequence ID" value="KAK3740193.1"/>
    <property type="molecule type" value="Genomic_DNA"/>
</dbReference>
<evidence type="ECO:0000256" key="1">
    <source>
        <dbReference type="SAM" id="MobiDB-lite"/>
    </source>
</evidence>
<evidence type="ECO:0000313" key="2">
    <source>
        <dbReference type="EMBL" id="KAK3740193.1"/>
    </source>
</evidence>
<sequence>MPFLHGKADKEKELLAQKFKYYVEFLGWMECDGVRGQRYTEPVIRELRRRQQKQTADKPPKLTIEVSRERLKISQEIGDKKKHAFKKIEFPRIPGRDVTFVQQACRPTDGRPEDIVACIYLGYMPRTKRYVHVHVYRFADPETATAFASQMAAIANSNVKHIAEAERKLASKGQIEPPQSDHLLDMPSEPQTTDSAVGSASSGYSDDESPTNGSRDIEPDLQSLQEVMPFDNVNDELRYRMKMEEAPVLLPPKDYDTIKLKHGNLDKIDLRRCNEERIVGDLALKTKQRNSSNESGVDLASPGSYLAETNSRNRIPDTAAPPLVEISKNVPPAPLPKPGIHNETTIPSEAKGKAIQHGHRRQHSQGKVAVLPQQDGFYPPKKTSPPLSPRLYRQALDNAHNQLQRQSSSHGEESARNSLPRSNSSSDNVGQVLLRQNSTGSNNATPGFHRQNSNSSNGSFRLSQTSDHSKSQDEGKIQHFKSSNSDDLYALPYKGPQAARKSHPLPSSSPDDIPPADYNDEPDDEVDMRQVGKAQFRQPHLTRSMPADLIRSEMALGSSGSRPGSGEFRHMRRTDSPSFHGSGRLDSPAFVGGGRVDSPAFVGGGRVDSPAFVGGGRVDSPALVGGGRTASPVFFAKRVDSPAFLQGPQGFPMY</sequence>
<reference evidence="2" key="1">
    <citation type="journal article" date="2023" name="G3 (Bethesda)">
        <title>A reference genome for the long-term kleptoplast-retaining sea slug Elysia crispata morphotype clarki.</title>
        <authorList>
            <person name="Eastman K.E."/>
            <person name="Pendleton A.L."/>
            <person name="Shaikh M.A."/>
            <person name="Suttiyut T."/>
            <person name="Ogas R."/>
            <person name="Tomko P."/>
            <person name="Gavelis G."/>
            <person name="Widhalm J.R."/>
            <person name="Wisecaver J.H."/>
        </authorList>
    </citation>
    <scope>NUCLEOTIDE SEQUENCE</scope>
    <source>
        <strain evidence="2">ECLA1</strain>
    </source>
</reference>
<organism evidence="2 3">
    <name type="scientific">Elysia crispata</name>
    <name type="common">lettuce slug</name>
    <dbReference type="NCBI Taxonomy" id="231223"/>
    <lineage>
        <taxon>Eukaryota</taxon>
        <taxon>Metazoa</taxon>
        <taxon>Spiralia</taxon>
        <taxon>Lophotrochozoa</taxon>
        <taxon>Mollusca</taxon>
        <taxon>Gastropoda</taxon>
        <taxon>Heterobranchia</taxon>
        <taxon>Euthyneura</taxon>
        <taxon>Panpulmonata</taxon>
        <taxon>Sacoglossa</taxon>
        <taxon>Placobranchoidea</taxon>
        <taxon>Plakobranchidae</taxon>
        <taxon>Elysia</taxon>
    </lineage>
</organism>
<comment type="caution">
    <text evidence="2">The sequence shown here is derived from an EMBL/GenBank/DDBJ whole genome shotgun (WGS) entry which is preliminary data.</text>
</comment>
<feature type="region of interest" description="Disordered" evidence="1">
    <location>
        <begin position="401"/>
        <end position="526"/>
    </location>
</feature>
<evidence type="ECO:0000313" key="3">
    <source>
        <dbReference type="Proteomes" id="UP001283361"/>
    </source>
</evidence>
<evidence type="ECO:0008006" key="4">
    <source>
        <dbReference type="Google" id="ProtNLM"/>
    </source>
</evidence>
<feature type="region of interest" description="Disordered" evidence="1">
    <location>
        <begin position="288"/>
        <end position="345"/>
    </location>
</feature>
<proteinExistence type="predicted"/>
<feature type="compositionally biased region" description="Polar residues" evidence="1">
    <location>
        <begin position="189"/>
        <end position="214"/>
    </location>
</feature>
<feature type="compositionally biased region" description="Basic and acidic residues" evidence="1">
    <location>
        <begin position="467"/>
        <end position="477"/>
    </location>
</feature>
<dbReference type="Proteomes" id="UP001283361">
    <property type="component" value="Unassembled WGS sequence"/>
</dbReference>
<dbReference type="PANTHER" id="PTHR41148">
    <property type="entry name" value="LP09875P"/>
    <property type="match status" value="1"/>
</dbReference>
<accession>A0AAE0YBS3</accession>
<dbReference type="PANTHER" id="PTHR41148:SF1">
    <property type="entry name" value="LP09875P"/>
    <property type="match status" value="1"/>
</dbReference>
<name>A0AAE0YBS3_9GAST</name>
<dbReference type="AlphaFoldDB" id="A0AAE0YBS3"/>
<gene>
    <name evidence="2" type="ORF">RRG08_054216</name>
</gene>
<dbReference type="InterPro" id="IPR011993">
    <property type="entry name" value="PH-like_dom_sf"/>
</dbReference>
<protein>
    <recommendedName>
        <fullName evidence="4">PID domain-containing protein</fullName>
    </recommendedName>
</protein>
<dbReference type="SUPFAM" id="SSF50729">
    <property type="entry name" value="PH domain-like"/>
    <property type="match status" value="1"/>
</dbReference>